<accession>A0A512TMS9</accession>
<evidence type="ECO:0000313" key="2">
    <source>
        <dbReference type="Proteomes" id="UP000321089"/>
    </source>
</evidence>
<name>A0A512TMS9_CLOBU</name>
<dbReference type="AlphaFoldDB" id="A0A512TMS9"/>
<comment type="caution">
    <text evidence="1">The sequence shown here is derived from an EMBL/GenBank/DDBJ whole genome shotgun (WGS) entry which is preliminary data.</text>
</comment>
<sequence length="57" mass="6524">MNTISEALERECLEILIDQNPMLGKDSIIALLDDIKNNAIKNNTINDLKEIILNHKY</sequence>
<gene>
    <name evidence="1" type="ORF">CBU02nite_20420</name>
</gene>
<proteinExistence type="predicted"/>
<reference evidence="1 2" key="1">
    <citation type="submission" date="2019-07" db="EMBL/GenBank/DDBJ databases">
        <title>Whole genome shotgun sequence of Clostridium butyricum NBRC 3858.</title>
        <authorList>
            <person name="Hosoyama A."/>
            <person name="Uohara A."/>
            <person name="Ohji S."/>
            <person name="Ichikawa N."/>
        </authorList>
    </citation>
    <scope>NUCLEOTIDE SEQUENCE [LARGE SCALE GENOMIC DNA]</scope>
    <source>
        <strain evidence="1 2">NBRC 3858</strain>
    </source>
</reference>
<dbReference type="RefSeq" id="WP_003406795.1">
    <property type="nucleotide sequence ID" value="NZ_BKBC01000026.1"/>
</dbReference>
<protein>
    <submittedName>
        <fullName evidence="1">Uncharacterized protein</fullName>
    </submittedName>
</protein>
<dbReference type="EMBL" id="BKBC01000026">
    <property type="protein sequence ID" value="GEQ21536.1"/>
    <property type="molecule type" value="Genomic_DNA"/>
</dbReference>
<organism evidence="1 2">
    <name type="scientific">Clostridium butyricum</name>
    <dbReference type="NCBI Taxonomy" id="1492"/>
    <lineage>
        <taxon>Bacteria</taxon>
        <taxon>Bacillati</taxon>
        <taxon>Bacillota</taxon>
        <taxon>Clostridia</taxon>
        <taxon>Eubacteriales</taxon>
        <taxon>Clostridiaceae</taxon>
        <taxon>Clostridium</taxon>
    </lineage>
</organism>
<dbReference type="Proteomes" id="UP000321089">
    <property type="component" value="Unassembled WGS sequence"/>
</dbReference>
<evidence type="ECO:0000313" key="1">
    <source>
        <dbReference type="EMBL" id="GEQ21536.1"/>
    </source>
</evidence>